<reference evidence="1 2" key="1">
    <citation type="submission" date="2019-08" db="EMBL/GenBank/DDBJ databases">
        <title>Deep-cultivation of Planctomycetes and their phenomic and genomic characterization uncovers novel biology.</title>
        <authorList>
            <person name="Wiegand S."/>
            <person name="Jogler M."/>
            <person name="Boedeker C."/>
            <person name="Pinto D."/>
            <person name="Vollmers J."/>
            <person name="Rivas-Marin E."/>
            <person name="Kohn T."/>
            <person name="Peeters S.H."/>
            <person name="Heuer A."/>
            <person name="Rast P."/>
            <person name="Oberbeckmann S."/>
            <person name="Bunk B."/>
            <person name="Jeske O."/>
            <person name="Meyerdierks A."/>
            <person name="Storesund J.E."/>
            <person name="Kallscheuer N."/>
            <person name="Luecker S."/>
            <person name="Lage O.M."/>
            <person name="Pohl T."/>
            <person name="Merkel B.J."/>
            <person name="Hornburger P."/>
            <person name="Mueller R.-W."/>
            <person name="Bruemmer F."/>
            <person name="Labrenz M."/>
            <person name="Spormann A.M."/>
            <person name="Op den Camp H."/>
            <person name="Overmann J."/>
            <person name="Amann R."/>
            <person name="Jetten M.S.M."/>
            <person name="Mascher T."/>
            <person name="Medema M.H."/>
            <person name="Devos D.P."/>
            <person name="Kaster A.-K."/>
            <person name="Ovreas L."/>
            <person name="Rohde M."/>
            <person name="Galperin M.Y."/>
            <person name="Jogler C."/>
        </authorList>
    </citation>
    <scope>NUCLEOTIDE SEQUENCE [LARGE SCALE GENOMIC DNA]</scope>
    <source>
        <strain evidence="1 2">UC8</strain>
    </source>
</reference>
<dbReference type="Proteomes" id="UP000325286">
    <property type="component" value="Chromosome"/>
</dbReference>
<evidence type="ECO:0000313" key="1">
    <source>
        <dbReference type="EMBL" id="QEG41389.1"/>
    </source>
</evidence>
<keyword evidence="2" id="KW-1185">Reference proteome</keyword>
<organism evidence="1 2">
    <name type="scientific">Roseimaritima ulvae</name>
    <dbReference type="NCBI Taxonomy" id="980254"/>
    <lineage>
        <taxon>Bacteria</taxon>
        <taxon>Pseudomonadati</taxon>
        <taxon>Planctomycetota</taxon>
        <taxon>Planctomycetia</taxon>
        <taxon>Pirellulales</taxon>
        <taxon>Pirellulaceae</taxon>
        <taxon>Roseimaritima</taxon>
    </lineage>
</organism>
<proteinExistence type="predicted"/>
<evidence type="ECO:0000313" key="2">
    <source>
        <dbReference type="Proteomes" id="UP000325286"/>
    </source>
</evidence>
<dbReference type="AlphaFoldDB" id="A0A5B9QTW8"/>
<dbReference type="KEGG" id="rul:UC8_34100"/>
<gene>
    <name evidence="1" type="ORF">UC8_34100</name>
</gene>
<name>A0A5B9QTW8_9BACT</name>
<protein>
    <submittedName>
        <fullName evidence="1">Uncharacterized protein</fullName>
    </submittedName>
</protein>
<accession>A0A5B9QTW8</accession>
<dbReference type="EMBL" id="CP042914">
    <property type="protein sequence ID" value="QEG41389.1"/>
    <property type="molecule type" value="Genomic_DNA"/>
</dbReference>
<sequence length="265" mass="29502">MYDTSLGERVLRGAEARLFAGAAWQLTDELRSWIPSKPGQSRSFGISNPLLDPLTAEQVLVLIDRVTAYLLDRDIEAPSRTALLDATIATIYQKVTASIEAEIDSASPALSLAEDLDERHQYDERADVVAACYQTVDPDSEYCEIPDPDCVDMEIWQEWIDRLRDRILPDQDWGLEAMAMDLPPDKSAALKQSMGIQGDYFIDTVADASVEEAATAWCNLLERITGVRPEFWRFGAGIPMPENASIPPPYDVLSFSDGPEPLEDF</sequence>